<dbReference type="AlphaFoldDB" id="A0A427AS48"/>
<protein>
    <submittedName>
        <fullName evidence="2">Uncharacterized protein</fullName>
    </submittedName>
</protein>
<dbReference type="Pfam" id="PF12609">
    <property type="entry name" value="DUF3774"/>
    <property type="match status" value="1"/>
</dbReference>
<evidence type="ECO:0000313" key="3">
    <source>
        <dbReference type="Proteomes" id="UP000287651"/>
    </source>
</evidence>
<dbReference type="PANTHER" id="PTHR33090">
    <property type="entry name" value="DUF3774 DOMAIN PROTEIN-RELATED"/>
    <property type="match status" value="1"/>
</dbReference>
<comment type="caution">
    <text evidence="2">The sequence shown here is derived from an EMBL/GenBank/DDBJ whole genome shotgun (WGS) entry which is preliminary data.</text>
</comment>
<reference evidence="2 3" key="1">
    <citation type="journal article" date="2014" name="Agronomy (Basel)">
        <title>A Draft Genome Sequence for Ensete ventricosum, the Drought-Tolerant Tree Against Hunger.</title>
        <authorList>
            <person name="Harrison J."/>
            <person name="Moore K.A."/>
            <person name="Paszkiewicz K."/>
            <person name="Jones T."/>
            <person name="Grant M."/>
            <person name="Ambacheew D."/>
            <person name="Muzemil S."/>
            <person name="Studholme D.J."/>
        </authorList>
    </citation>
    <scope>NUCLEOTIDE SEQUENCE [LARGE SCALE GENOMIC DNA]</scope>
</reference>
<evidence type="ECO:0000256" key="1">
    <source>
        <dbReference type="SAM" id="MobiDB-lite"/>
    </source>
</evidence>
<proteinExistence type="predicted"/>
<feature type="compositionally biased region" description="Basic and acidic residues" evidence="1">
    <location>
        <begin position="69"/>
        <end position="78"/>
    </location>
</feature>
<organism evidence="2 3">
    <name type="scientific">Ensete ventricosum</name>
    <name type="common">Abyssinian banana</name>
    <name type="synonym">Musa ensete</name>
    <dbReference type="NCBI Taxonomy" id="4639"/>
    <lineage>
        <taxon>Eukaryota</taxon>
        <taxon>Viridiplantae</taxon>
        <taxon>Streptophyta</taxon>
        <taxon>Embryophyta</taxon>
        <taxon>Tracheophyta</taxon>
        <taxon>Spermatophyta</taxon>
        <taxon>Magnoliopsida</taxon>
        <taxon>Liliopsida</taxon>
        <taxon>Zingiberales</taxon>
        <taxon>Musaceae</taxon>
        <taxon>Ensete</taxon>
    </lineage>
</organism>
<dbReference type="EMBL" id="AMZH03001532">
    <property type="protein sequence ID" value="RRT78977.1"/>
    <property type="molecule type" value="Genomic_DNA"/>
</dbReference>
<dbReference type="InterPro" id="IPR022251">
    <property type="entry name" value="DUF3774_wound-induced"/>
</dbReference>
<gene>
    <name evidence="2" type="ORF">B296_00003392</name>
</gene>
<feature type="compositionally biased region" description="Low complexity" evidence="1">
    <location>
        <begin position="47"/>
        <end position="59"/>
    </location>
</feature>
<dbReference type="Proteomes" id="UP000287651">
    <property type="component" value="Unassembled WGS sequence"/>
</dbReference>
<name>A0A427AS48_ENSVE</name>
<sequence length="92" mass="10166">MGWGSRNCLIVAASMSAVEAPRDQAGLRRWNYVLRPRQKRAKDDMKPMPSSQSTMSSSTIGESTGVEGGDERGKQSEESLRLVMYLSCWGPN</sequence>
<accession>A0A427AS48</accession>
<evidence type="ECO:0000313" key="2">
    <source>
        <dbReference type="EMBL" id="RRT78977.1"/>
    </source>
</evidence>
<feature type="region of interest" description="Disordered" evidence="1">
    <location>
        <begin position="38"/>
        <end position="78"/>
    </location>
</feature>